<organism evidence="2 3">
    <name type="scientific">Ohtaekwangia kribbensis</name>
    <dbReference type="NCBI Taxonomy" id="688913"/>
    <lineage>
        <taxon>Bacteria</taxon>
        <taxon>Pseudomonadati</taxon>
        <taxon>Bacteroidota</taxon>
        <taxon>Cytophagia</taxon>
        <taxon>Cytophagales</taxon>
        <taxon>Fulvivirgaceae</taxon>
        <taxon>Ohtaekwangia</taxon>
    </lineage>
</organism>
<feature type="domain" description="DUF7793" evidence="1">
    <location>
        <begin position="13"/>
        <end position="124"/>
    </location>
</feature>
<evidence type="ECO:0000259" key="1">
    <source>
        <dbReference type="Pfam" id="PF25056"/>
    </source>
</evidence>
<dbReference type="Gene3D" id="3.40.970.30">
    <property type="entry name" value="yp_829618.1 like domains"/>
    <property type="match status" value="1"/>
</dbReference>
<comment type="caution">
    <text evidence="2">The sequence shown here is derived from an EMBL/GenBank/DDBJ whole genome shotgun (WGS) entry which is preliminary data.</text>
</comment>
<gene>
    <name evidence="2" type="ORF">ACFQ21_15740</name>
</gene>
<protein>
    <submittedName>
        <fullName evidence="2">STAS/SEC14 domain-containing protein</fullName>
    </submittedName>
</protein>
<accession>A0ABW3K479</accession>
<evidence type="ECO:0000313" key="2">
    <source>
        <dbReference type="EMBL" id="MFD1000778.1"/>
    </source>
</evidence>
<dbReference type="Proteomes" id="UP001597112">
    <property type="component" value="Unassembled WGS sequence"/>
</dbReference>
<evidence type="ECO:0000313" key="3">
    <source>
        <dbReference type="Proteomes" id="UP001597112"/>
    </source>
</evidence>
<dbReference type="Gene3D" id="3.40.1680.10">
    <property type="entry name" value="yp_829618.1 domain like"/>
    <property type="match status" value="1"/>
</dbReference>
<proteinExistence type="predicted"/>
<name>A0ABW3K479_9BACT</name>
<reference evidence="3" key="1">
    <citation type="journal article" date="2019" name="Int. J. Syst. Evol. Microbiol.">
        <title>The Global Catalogue of Microorganisms (GCM) 10K type strain sequencing project: providing services to taxonomists for standard genome sequencing and annotation.</title>
        <authorList>
            <consortium name="The Broad Institute Genomics Platform"/>
            <consortium name="The Broad Institute Genome Sequencing Center for Infectious Disease"/>
            <person name="Wu L."/>
            <person name="Ma J."/>
        </authorList>
    </citation>
    <scope>NUCLEOTIDE SEQUENCE [LARGE SCALE GENOMIC DNA]</scope>
    <source>
        <strain evidence="3">CCUG 58938</strain>
    </source>
</reference>
<dbReference type="RefSeq" id="WP_377580233.1">
    <property type="nucleotide sequence ID" value="NZ_JBHTKA010000007.1"/>
</dbReference>
<dbReference type="Pfam" id="PF25056">
    <property type="entry name" value="DUF7793"/>
    <property type="match status" value="1"/>
</dbReference>
<dbReference type="InterPro" id="IPR056695">
    <property type="entry name" value="DUF7793"/>
</dbReference>
<sequence length="129" mass="14826">MDKSRFENEYASFWIEAGIVYFVYKPNSVVSLEAARKIVEDRIKFQKQQDFPIYCDIRGMKSADKEARNYLAKEGSSYARAVAVVVDSPMSKIIGNIYLGLNKPITPSRLFTDEKDAVEYLKQFATQYT</sequence>
<keyword evidence="3" id="KW-1185">Reference proteome</keyword>
<dbReference type="EMBL" id="JBHTKA010000007">
    <property type="protein sequence ID" value="MFD1000778.1"/>
    <property type="molecule type" value="Genomic_DNA"/>
</dbReference>